<evidence type="ECO:0000259" key="1">
    <source>
        <dbReference type="SMART" id="SM00858"/>
    </source>
</evidence>
<dbReference type="Pfam" id="PF08666">
    <property type="entry name" value="SAF"/>
    <property type="match status" value="1"/>
</dbReference>
<dbReference type="AlphaFoldDB" id="A0A7K1FHQ7"/>
<gene>
    <name evidence="2" type="ORF">GIS00_03340</name>
</gene>
<keyword evidence="2" id="KW-0969">Cilium</keyword>
<name>A0A7K1FHQ7_9ACTN</name>
<evidence type="ECO:0000313" key="3">
    <source>
        <dbReference type="Proteomes" id="UP000460221"/>
    </source>
</evidence>
<comment type="caution">
    <text evidence="2">The sequence shown here is derived from an EMBL/GenBank/DDBJ whole genome shotgun (WGS) entry which is preliminary data.</text>
</comment>
<reference evidence="2 3" key="1">
    <citation type="submission" date="2019-11" db="EMBL/GenBank/DDBJ databases">
        <authorList>
            <person name="Jiang L.-Q."/>
        </authorList>
    </citation>
    <scope>NUCLEOTIDE SEQUENCE [LARGE SCALE GENOMIC DNA]</scope>
    <source>
        <strain evidence="2 3">YIM 132087</strain>
    </source>
</reference>
<evidence type="ECO:0000313" key="2">
    <source>
        <dbReference type="EMBL" id="MTD12979.1"/>
    </source>
</evidence>
<dbReference type="SMART" id="SM00858">
    <property type="entry name" value="SAF"/>
    <property type="match status" value="1"/>
</dbReference>
<dbReference type="Gene3D" id="3.90.1210.10">
    <property type="entry name" value="Antifreeze-like/N-acetylneuraminic acid synthase C-terminal domain"/>
    <property type="match status" value="1"/>
</dbReference>
<dbReference type="CDD" id="cd11614">
    <property type="entry name" value="SAF_CpaB_FlgA_like"/>
    <property type="match status" value="1"/>
</dbReference>
<proteinExistence type="predicted"/>
<dbReference type="Proteomes" id="UP000460221">
    <property type="component" value="Unassembled WGS sequence"/>
</dbReference>
<organism evidence="2 3">
    <name type="scientific">Nakamurella alba</name>
    <dbReference type="NCBI Taxonomy" id="2665158"/>
    <lineage>
        <taxon>Bacteria</taxon>
        <taxon>Bacillati</taxon>
        <taxon>Actinomycetota</taxon>
        <taxon>Actinomycetes</taxon>
        <taxon>Nakamurellales</taxon>
        <taxon>Nakamurellaceae</taxon>
        <taxon>Nakamurella</taxon>
    </lineage>
</organism>
<dbReference type="EMBL" id="WLYK01000001">
    <property type="protein sequence ID" value="MTD12979.1"/>
    <property type="molecule type" value="Genomic_DNA"/>
</dbReference>
<protein>
    <submittedName>
        <fullName evidence="2">Flagellar biosynthesis protein FlgA</fullName>
    </submittedName>
</protein>
<dbReference type="InterPro" id="IPR013974">
    <property type="entry name" value="SAF"/>
</dbReference>
<feature type="domain" description="SAF" evidence="1">
    <location>
        <begin position="36"/>
        <end position="98"/>
    </location>
</feature>
<sequence length="200" mass="20417">MTRPRWWDPRILAGLLLVVGSVVLGAKVVGAADRTAPVWSVTRDLATGTVLTAEDLAVVRVKLDDTADRYLAGAAPPVGLALTRPVDVGELLPASAVRPAPDHRVLVFGVTPEDMPPGVGHGSVVDLYLEVAGRSGERATTDLLAAGVTVQSVAGPASGGLSGAATDDYQVAVALPPAAADDLIRALPTGTVRLLVRSAP</sequence>
<keyword evidence="2" id="KW-0966">Cell projection</keyword>
<keyword evidence="2" id="KW-0282">Flagellum</keyword>
<keyword evidence="3" id="KW-1185">Reference proteome</keyword>
<accession>A0A7K1FHQ7</accession>
<dbReference type="RefSeq" id="WP_154766943.1">
    <property type="nucleotide sequence ID" value="NZ_WLYK01000001.1"/>
</dbReference>